<gene>
    <name evidence="3" type="ORF">SBA1_550023</name>
</gene>
<dbReference type="GO" id="GO:0003677">
    <property type="term" value="F:DNA binding"/>
    <property type="evidence" value="ECO:0007669"/>
    <property type="project" value="InterPro"/>
</dbReference>
<protein>
    <submittedName>
        <fullName evidence="3">Transposase</fullName>
    </submittedName>
</protein>
<dbReference type="OrthoDB" id="3078172at2"/>
<name>A0A2U3KYE3_9BACT</name>
<dbReference type="Proteomes" id="UP000238701">
    <property type="component" value="Unassembled WGS sequence"/>
</dbReference>
<proteinExistence type="predicted"/>
<accession>A0A2U3KYE3</accession>
<feature type="domain" description="SWIM-type" evidence="2">
    <location>
        <begin position="35"/>
        <end position="70"/>
    </location>
</feature>
<dbReference type="InterPro" id="IPR002559">
    <property type="entry name" value="Transposase_11"/>
</dbReference>
<dbReference type="InterPro" id="IPR007527">
    <property type="entry name" value="Znf_SWIM"/>
</dbReference>
<evidence type="ECO:0000259" key="2">
    <source>
        <dbReference type="PROSITE" id="PS50966"/>
    </source>
</evidence>
<dbReference type="GO" id="GO:0008270">
    <property type="term" value="F:zinc ion binding"/>
    <property type="evidence" value="ECO:0007669"/>
    <property type="project" value="UniProtKB-KW"/>
</dbReference>
<dbReference type="Pfam" id="PF04434">
    <property type="entry name" value="SWIM"/>
    <property type="match status" value="1"/>
</dbReference>
<reference evidence="4" key="1">
    <citation type="submission" date="2018-02" db="EMBL/GenBank/DDBJ databases">
        <authorList>
            <person name="Hausmann B."/>
        </authorList>
    </citation>
    <scope>NUCLEOTIDE SEQUENCE [LARGE SCALE GENOMIC DNA]</scope>
    <source>
        <strain evidence="4">Peat soil MAG SbA1</strain>
    </source>
</reference>
<evidence type="ECO:0000256" key="1">
    <source>
        <dbReference type="PROSITE-ProRule" id="PRU00325"/>
    </source>
</evidence>
<dbReference type="GO" id="GO:0004803">
    <property type="term" value="F:transposase activity"/>
    <property type="evidence" value="ECO:0007669"/>
    <property type="project" value="InterPro"/>
</dbReference>
<dbReference type="GO" id="GO:0006313">
    <property type="term" value="P:DNA transposition"/>
    <property type="evidence" value="ECO:0007669"/>
    <property type="project" value="InterPro"/>
</dbReference>
<sequence length="414" mass="46974">MDLREQRGLTLAATKKIIRYGDTWKVPSQTGNGFYRVSHIEGQRPQCSCPDWETRRLNCKHIFAAIYVMRREEHSDGSTTVTETIAVATERPTYPQVWPAYNAAQTNEKDTFQSMLADLCRSVEQPQVKRAGRPNLPLPDAIFSAVFKVYSTVSARRFMSDLRDAHAKGFISKTPHFNSILNYLENPDMTPILRRLITQSSLPLQSVETDFAVDSSGFMTTRFVRWFDVKYGKEQSQREWVKCHLICGVKTNIVTAVEIGDKHASDVKFFPPLVEATAHNFTISQVSADKAYGGNISTDAVHKFGGTPFISFRGNATGGVGGTFGQMFHYFMFRREEFLQHYHKRSNVESTFSMMKRKFGDSLRSKTEAAMVNETLCKILCHNLVVLIHEMFELGIEPFFCTKTPNLAQQSLGR</sequence>
<evidence type="ECO:0000313" key="3">
    <source>
        <dbReference type="EMBL" id="SPF44658.1"/>
    </source>
</evidence>
<evidence type="ECO:0000313" key="4">
    <source>
        <dbReference type="Proteomes" id="UP000238701"/>
    </source>
</evidence>
<dbReference type="PROSITE" id="PS50966">
    <property type="entry name" value="ZF_SWIM"/>
    <property type="match status" value="1"/>
</dbReference>
<keyword evidence="1" id="KW-0862">Zinc</keyword>
<keyword evidence="1" id="KW-0863">Zinc-finger</keyword>
<dbReference type="Pfam" id="PF01609">
    <property type="entry name" value="DDE_Tnp_1"/>
    <property type="match status" value="1"/>
</dbReference>
<organism evidence="3 4">
    <name type="scientific">Candidatus Sulfotelmatobacter kueseliae</name>
    <dbReference type="NCBI Taxonomy" id="2042962"/>
    <lineage>
        <taxon>Bacteria</taxon>
        <taxon>Pseudomonadati</taxon>
        <taxon>Acidobacteriota</taxon>
        <taxon>Terriglobia</taxon>
        <taxon>Terriglobales</taxon>
        <taxon>Candidatus Korobacteraceae</taxon>
        <taxon>Candidatus Sulfotelmatobacter</taxon>
    </lineage>
</organism>
<dbReference type="AlphaFoldDB" id="A0A2U3KYE3"/>
<keyword evidence="1" id="KW-0479">Metal-binding</keyword>
<dbReference type="EMBL" id="OMOD01000150">
    <property type="protein sequence ID" value="SPF44658.1"/>
    <property type="molecule type" value="Genomic_DNA"/>
</dbReference>